<organism evidence="6 7">
    <name type="scientific">Candidatus Burkholderia verschuerenii</name>
    <dbReference type="NCBI Taxonomy" id="242163"/>
    <lineage>
        <taxon>Bacteria</taxon>
        <taxon>Pseudomonadati</taxon>
        <taxon>Pseudomonadota</taxon>
        <taxon>Betaproteobacteria</taxon>
        <taxon>Burkholderiales</taxon>
        <taxon>Burkholderiaceae</taxon>
        <taxon>Burkholderia</taxon>
    </lineage>
</organism>
<dbReference type="PROSITE" id="PS50931">
    <property type="entry name" value="HTH_LYSR"/>
    <property type="match status" value="1"/>
</dbReference>
<evidence type="ECO:0000313" key="7">
    <source>
        <dbReference type="Proteomes" id="UP000036959"/>
    </source>
</evidence>
<dbReference type="InterPro" id="IPR000847">
    <property type="entry name" value="LysR_HTH_N"/>
</dbReference>
<keyword evidence="2" id="KW-0805">Transcription regulation</keyword>
<dbReference type="InterPro" id="IPR050950">
    <property type="entry name" value="HTH-type_LysR_regulators"/>
</dbReference>
<reference evidence="7" key="1">
    <citation type="submission" date="2015-06" db="EMBL/GenBank/DDBJ databases">
        <title>Comparative genomics of Burkholderia leaf nodule symbionts.</title>
        <authorList>
            <person name="Carlier A."/>
            <person name="Eberl L."/>
            <person name="Pinto-Carbo M."/>
        </authorList>
    </citation>
    <scope>NUCLEOTIDE SEQUENCE [LARGE SCALE GENOMIC DNA]</scope>
    <source>
        <strain evidence="7">UZHbot4</strain>
    </source>
</reference>
<dbReference type="PANTHER" id="PTHR30419:SF2">
    <property type="entry name" value="LYSR FAMILY TRANSCRIPTIONAL REGULATOR"/>
    <property type="match status" value="1"/>
</dbReference>
<proteinExistence type="inferred from homology"/>
<accession>A0A0L0MDA7</accession>
<dbReference type="InterPro" id="IPR036390">
    <property type="entry name" value="WH_DNA-bd_sf"/>
</dbReference>
<dbReference type="RefSeq" id="WP_050454174.1">
    <property type="nucleotide sequence ID" value="NZ_LFJJ01000089.1"/>
</dbReference>
<dbReference type="GO" id="GO:0003677">
    <property type="term" value="F:DNA binding"/>
    <property type="evidence" value="ECO:0007669"/>
    <property type="project" value="UniProtKB-KW"/>
</dbReference>
<dbReference type="PRINTS" id="PR00039">
    <property type="entry name" value="HTHLYSR"/>
</dbReference>
<dbReference type="OrthoDB" id="9785974at2"/>
<dbReference type="EMBL" id="LFJJ01000089">
    <property type="protein sequence ID" value="KND59959.1"/>
    <property type="molecule type" value="Genomic_DNA"/>
</dbReference>
<dbReference type="PANTHER" id="PTHR30419">
    <property type="entry name" value="HTH-TYPE TRANSCRIPTIONAL REGULATOR YBHD"/>
    <property type="match status" value="1"/>
</dbReference>
<evidence type="ECO:0000256" key="1">
    <source>
        <dbReference type="ARBA" id="ARBA00009437"/>
    </source>
</evidence>
<dbReference type="GO" id="GO:0005829">
    <property type="term" value="C:cytosol"/>
    <property type="evidence" value="ECO:0007669"/>
    <property type="project" value="TreeGrafter"/>
</dbReference>
<evidence type="ECO:0000256" key="2">
    <source>
        <dbReference type="ARBA" id="ARBA00023015"/>
    </source>
</evidence>
<dbReference type="SUPFAM" id="SSF53850">
    <property type="entry name" value="Periplasmic binding protein-like II"/>
    <property type="match status" value="1"/>
</dbReference>
<dbReference type="SUPFAM" id="SSF46785">
    <property type="entry name" value="Winged helix' DNA-binding domain"/>
    <property type="match status" value="1"/>
</dbReference>
<comment type="similarity">
    <text evidence="1">Belongs to the LysR transcriptional regulatory family.</text>
</comment>
<feature type="domain" description="HTH lysR-type" evidence="5">
    <location>
        <begin position="19"/>
        <end position="76"/>
    </location>
</feature>
<evidence type="ECO:0000259" key="5">
    <source>
        <dbReference type="PROSITE" id="PS50931"/>
    </source>
</evidence>
<sequence>MHPLFSRHAVFRRADRLQFDLTTLRLFEATAEIGAITKAAERLALAPAAASRRISELEAQFGVALFERRPHGMALTDAGRALLAHARSMIHSAARMADDASAFRQGDRGIVKIAACTSAVLQFLADDIQRCHATHPGIDIDLQELNSHGVMQALTRGLVDIGIYEASLGRLEFPTRVYREDRLVVLATPHHPLATRKAVSVDDILGCDVIGLTEGLAISIALGRLANQADRPLHMRIRVGSFDSMTAMVAAGVGIGVMPRGVARALATGKRFRILLIADGNDVEGIWPTRQFLLCHLPADEISSSTLSILDLLAQQVSQNAKPA</sequence>
<dbReference type="Pfam" id="PF03466">
    <property type="entry name" value="LysR_substrate"/>
    <property type="match status" value="1"/>
</dbReference>
<dbReference type="AlphaFoldDB" id="A0A0L0MDA7"/>
<evidence type="ECO:0000313" key="6">
    <source>
        <dbReference type="EMBL" id="KND59959.1"/>
    </source>
</evidence>
<protein>
    <submittedName>
        <fullName evidence="6">Transcriptional regulator</fullName>
    </submittedName>
</protein>
<keyword evidence="4" id="KW-0804">Transcription</keyword>
<dbReference type="InterPro" id="IPR036388">
    <property type="entry name" value="WH-like_DNA-bd_sf"/>
</dbReference>
<dbReference type="GO" id="GO:0003700">
    <property type="term" value="F:DNA-binding transcription factor activity"/>
    <property type="evidence" value="ECO:0007669"/>
    <property type="project" value="InterPro"/>
</dbReference>
<dbReference type="Pfam" id="PF00126">
    <property type="entry name" value="HTH_1"/>
    <property type="match status" value="1"/>
</dbReference>
<dbReference type="FunFam" id="1.10.10.10:FF:000001">
    <property type="entry name" value="LysR family transcriptional regulator"/>
    <property type="match status" value="1"/>
</dbReference>
<evidence type="ECO:0000256" key="3">
    <source>
        <dbReference type="ARBA" id="ARBA00023125"/>
    </source>
</evidence>
<gene>
    <name evidence="6" type="ORF">BVER_04717</name>
</gene>
<dbReference type="InterPro" id="IPR005119">
    <property type="entry name" value="LysR_subst-bd"/>
</dbReference>
<dbReference type="Proteomes" id="UP000036959">
    <property type="component" value="Unassembled WGS sequence"/>
</dbReference>
<name>A0A0L0MDA7_9BURK</name>
<keyword evidence="3" id="KW-0238">DNA-binding</keyword>
<dbReference type="PATRIC" id="fig|242163.4.peg.6938"/>
<dbReference type="Gene3D" id="3.40.190.290">
    <property type="match status" value="1"/>
</dbReference>
<dbReference type="Gene3D" id="1.10.10.10">
    <property type="entry name" value="Winged helix-like DNA-binding domain superfamily/Winged helix DNA-binding domain"/>
    <property type="match status" value="1"/>
</dbReference>
<comment type="caution">
    <text evidence="6">The sequence shown here is derived from an EMBL/GenBank/DDBJ whole genome shotgun (WGS) entry which is preliminary data.</text>
</comment>
<keyword evidence="7" id="KW-1185">Reference proteome</keyword>
<evidence type="ECO:0000256" key="4">
    <source>
        <dbReference type="ARBA" id="ARBA00023163"/>
    </source>
</evidence>